<dbReference type="PANTHER" id="PTHR45642">
    <property type="entry name" value="GDSL ESTERASE/LIPASE EXL3"/>
    <property type="match status" value="1"/>
</dbReference>
<evidence type="ECO:0000313" key="2">
    <source>
        <dbReference type="Proteomes" id="UP000619265"/>
    </source>
</evidence>
<evidence type="ECO:0000313" key="1">
    <source>
        <dbReference type="EMBL" id="KAF5462151.1"/>
    </source>
</evidence>
<reference evidence="1" key="1">
    <citation type="submission" date="2015-10" db="EMBL/GenBank/DDBJ databases">
        <authorList>
            <person name="Martinez-Garcia P.J."/>
            <person name="Crepeau M.W."/>
            <person name="Puiu D."/>
            <person name="Gonzalez-Ibeas D."/>
            <person name="Whalen J."/>
            <person name="Stevens K."/>
            <person name="Paul R."/>
            <person name="Butterfield T."/>
            <person name="Britton M."/>
            <person name="Reagan R."/>
            <person name="Chakraborty S."/>
            <person name="Walawage S.L."/>
            <person name="Vasquez-Gross H.A."/>
            <person name="Cardeno C."/>
            <person name="Famula R."/>
            <person name="Pratt K."/>
            <person name="Kuruganti S."/>
            <person name="Aradhya M.K."/>
            <person name="Leslie C.A."/>
            <person name="Dandekar A.M."/>
            <person name="Salzberg S.L."/>
            <person name="Wegrzyn J.L."/>
            <person name="Langley C.H."/>
            <person name="Neale D.B."/>
        </authorList>
    </citation>
    <scope>NUCLEOTIDE SEQUENCE</scope>
    <source>
        <tissue evidence="1">Leaves</tissue>
    </source>
</reference>
<dbReference type="PANTHER" id="PTHR45642:SF150">
    <property type="entry name" value="GDSL ESTERASE_LIPASE EXL3"/>
    <property type="match status" value="1"/>
</dbReference>
<organism evidence="1 2">
    <name type="scientific">Juglans regia</name>
    <name type="common">English walnut</name>
    <dbReference type="NCBI Taxonomy" id="51240"/>
    <lineage>
        <taxon>Eukaryota</taxon>
        <taxon>Viridiplantae</taxon>
        <taxon>Streptophyta</taxon>
        <taxon>Embryophyta</taxon>
        <taxon>Tracheophyta</taxon>
        <taxon>Spermatophyta</taxon>
        <taxon>Magnoliopsida</taxon>
        <taxon>eudicotyledons</taxon>
        <taxon>Gunneridae</taxon>
        <taxon>Pentapetalae</taxon>
        <taxon>rosids</taxon>
        <taxon>fabids</taxon>
        <taxon>Fagales</taxon>
        <taxon>Juglandaceae</taxon>
        <taxon>Juglans</taxon>
    </lineage>
</organism>
<dbReference type="InterPro" id="IPR036514">
    <property type="entry name" value="SGNH_hydro_sf"/>
</dbReference>
<dbReference type="Gramene" id="Jr08_08850_p1">
    <property type="protein sequence ID" value="cds.Jr08_08850_p1"/>
    <property type="gene ID" value="Jr08_08850"/>
</dbReference>
<proteinExistence type="predicted"/>
<dbReference type="EMBL" id="LIHL02000008">
    <property type="protein sequence ID" value="KAF5462151.1"/>
    <property type="molecule type" value="Genomic_DNA"/>
</dbReference>
<feature type="non-terminal residue" evidence="1">
    <location>
        <position position="139"/>
    </location>
</feature>
<dbReference type="Proteomes" id="UP000619265">
    <property type="component" value="Unassembled WGS sequence"/>
</dbReference>
<evidence type="ECO:0008006" key="3">
    <source>
        <dbReference type="Google" id="ProtNLM"/>
    </source>
</evidence>
<dbReference type="Gene3D" id="3.40.50.1110">
    <property type="entry name" value="SGNH hydrolase"/>
    <property type="match status" value="1"/>
</dbReference>
<protein>
    <recommendedName>
        <fullName evidence="3">GDSL esterase/lipase EXL3-like</fullName>
    </recommendedName>
</protein>
<sequence length="139" mass="15599">NYCFFSAEELGIKELVPAYLDPLLQPQDLITGVCFASGGSGYDPLTPKLASVLSMSDQLEMFKEYKAKLKGIVGEERTNFIVSKSIFLVVTGSNDIANTYFLSHIRELEYDIPSYTDLMVDQATTFFKVALIPSYIFHF</sequence>
<dbReference type="AlphaFoldDB" id="A0A833TL92"/>
<accession>A0A833TL92</accession>
<comment type="caution">
    <text evidence="1">The sequence shown here is derived from an EMBL/GenBank/DDBJ whole genome shotgun (WGS) entry which is preliminary data.</text>
</comment>
<reference evidence="1" key="2">
    <citation type="submission" date="2020-03" db="EMBL/GenBank/DDBJ databases">
        <title>Walnut 2.0.</title>
        <authorList>
            <person name="Marrano A."/>
            <person name="Britton M."/>
            <person name="Zimin A.V."/>
            <person name="Zaini P.A."/>
            <person name="Workman R."/>
            <person name="Puiu D."/>
            <person name="Bianco L."/>
            <person name="Allen B.J."/>
            <person name="Troggio M."/>
            <person name="Leslie C.A."/>
            <person name="Timp W."/>
            <person name="Dendekar A."/>
            <person name="Salzberg S.L."/>
            <person name="Neale D.B."/>
        </authorList>
    </citation>
    <scope>NUCLEOTIDE SEQUENCE</scope>
    <source>
        <tissue evidence="1">Leaves</tissue>
    </source>
</reference>
<gene>
    <name evidence="1" type="ORF">F2P56_018181</name>
</gene>
<dbReference type="InterPro" id="IPR050592">
    <property type="entry name" value="GDSL_lipolytic_enzyme"/>
</dbReference>
<name>A0A833TL92_JUGRE</name>